<dbReference type="Gene3D" id="1.20.120.640">
    <property type="entry name" value="Anticodon-binding domain of a subclass of class I aminoacyl-tRNA synthetases"/>
    <property type="match status" value="1"/>
</dbReference>
<dbReference type="STRING" id="1802591.A2113_02700"/>
<feature type="binding site" evidence="9">
    <location>
        <position position="251"/>
    </location>
    <ligand>
        <name>Zn(2+)</name>
        <dbReference type="ChEBI" id="CHEBI:29105"/>
    </ligand>
</feature>
<dbReference type="NCBIfam" id="TIGR00435">
    <property type="entry name" value="cysS"/>
    <property type="match status" value="1"/>
</dbReference>
<comment type="caution">
    <text evidence="9">Lacks conserved residue(s) required for the propagation of feature annotation.</text>
</comment>
<gene>
    <name evidence="9" type="primary">cysS</name>
    <name evidence="11" type="ORF">A2113_02700</name>
</gene>
<dbReference type="Proteomes" id="UP000176299">
    <property type="component" value="Unassembled WGS sequence"/>
</dbReference>
<keyword evidence="9" id="KW-0963">Cytoplasm</keyword>
<keyword evidence="7 9" id="KW-0648">Protein biosynthesis</keyword>
<dbReference type="GO" id="GO:0005829">
    <property type="term" value="C:cytosol"/>
    <property type="evidence" value="ECO:0007669"/>
    <property type="project" value="TreeGrafter"/>
</dbReference>
<dbReference type="AlphaFoldDB" id="A0A1G1W384"/>
<sequence length="468" mass="52709">MAEIFLTNTLSRKKEKFVPIKKDMVGIYSCGPTVYRDIHIGNFRTYLAADILKRVLIYNGYKVKHIKNITDVGHMRTDPEHAKAFDPVIAAALKEGKTPQEIASEYTKIFLEDEKALNIILADAFPKATEHVQEMIELTKTLLEKGFAYETEGGVYFNVKKFAPYGKLSGNTLDKMDKLLEAVRVATETDKKDSADFALWKKAEPDRSVKWDSPWGEGFPGWHIECSAMSMKYLGEHFDIHSGGEDNIFPHHEDEIAQSEAATGKKFVNYWLHSGFLLVDGKKMARREGNVYTVADIIKKGFNPLAFRYLTMTAHYRSRLNFTWEALEAAENALNNLYREVTGYASEGVPKGPCAGCGEKFLEAVNNDMDMPAAVSVVWELVKSNKPTSTKLATLYKFDQVLGLDLEKVAKEAAKAPKEVSELVSKRTEARLQNDFATADKLRQEIKEKGYEVVDTPEGPKLKKIPNK</sequence>
<dbReference type="CDD" id="cd00672">
    <property type="entry name" value="CysRS_core"/>
    <property type="match status" value="1"/>
</dbReference>
<comment type="similarity">
    <text evidence="9">Belongs to the class-I aminoacyl-tRNA synthetase family.</text>
</comment>
<dbReference type="PRINTS" id="PR00983">
    <property type="entry name" value="TRNASYNTHCYS"/>
</dbReference>
<protein>
    <recommendedName>
        <fullName evidence="9">Cysteine--tRNA ligase</fullName>
        <ecNumber evidence="9">6.1.1.16</ecNumber>
    </recommendedName>
    <alternativeName>
        <fullName evidence="9">Cysteinyl-tRNA synthetase</fullName>
        <shortName evidence="9">CysRS</shortName>
    </alternativeName>
</protein>
<dbReference type="SUPFAM" id="SSF52374">
    <property type="entry name" value="Nucleotidylyl transferase"/>
    <property type="match status" value="1"/>
</dbReference>
<keyword evidence="3 9" id="KW-0479">Metal-binding</keyword>
<dbReference type="PANTHER" id="PTHR10890:SF3">
    <property type="entry name" value="CYSTEINE--TRNA LIGASE, CYTOPLASMIC"/>
    <property type="match status" value="1"/>
</dbReference>
<feature type="domain" description="tRNA synthetases class I catalytic" evidence="10">
    <location>
        <begin position="17"/>
        <end position="331"/>
    </location>
</feature>
<keyword evidence="4 9" id="KW-0547">Nucleotide-binding</keyword>
<accession>A0A1G1W384</accession>
<dbReference type="GO" id="GO:0006423">
    <property type="term" value="P:cysteinyl-tRNA aminoacylation"/>
    <property type="evidence" value="ECO:0007669"/>
    <property type="project" value="UniProtKB-UniRule"/>
</dbReference>
<comment type="cofactor">
    <cofactor evidence="9">
        <name>Zn(2+)</name>
        <dbReference type="ChEBI" id="CHEBI:29105"/>
    </cofactor>
    <text evidence="9">Binds 1 zinc ion per subunit.</text>
</comment>
<evidence type="ECO:0000256" key="7">
    <source>
        <dbReference type="ARBA" id="ARBA00022917"/>
    </source>
</evidence>
<comment type="caution">
    <text evidence="11">The sequence shown here is derived from an EMBL/GenBank/DDBJ whole genome shotgun (WGS) entry which is preliminary data.</text>
</comment>
<evidence type="ECO:0000313" key="11">
    <source>
        <dbReference type="EMBL" id="OGY22093.1"/>
    </source>
</evidence>
<evidence type="ECO:0000256" key="9">
    <source>
        <dbReference type="HAMAP-Rule" id="MF_00041"/>
    </source>
</evidence>
<dbReference type="GO" id="GO:0005524">
    <property type="term" value="F:ATP binding"/>
    <property type="evidence" value="ECO:0007669"/>
    <property type="project" value="UniProtKB-UniRule"/>
</dbReference>
<dbReference type="PANTHER" id="PTHR10890">
    <property type="entry name" value="CYSTEINYL-TRNA SYNTHETASE"/>
    <property type="match status" value="1"/>
</dbReference>
<dbReference type="GO" id="GO:0004817">
    <property type="term" value="F:cysteine-tRNA ligase activity"/>
    <property type="evidence" value="ECO:0007669"/>
    <property type="project" value="UniProtKB-UniRule"/>
</dbReference>
<dbReference type="Pfam" id="PF01406">
    <property type="entry name" value="tRNA-synt_1e"/>
    <property type="match status" value="1"/>
</dbReference>
<dbReference type="Gene3D" id="3.40.50.620">
    <property type="entry name" value="HUPs"/>
    <property type="match status" value="1"/>
</dbReference>
<comment type="subcellular location">
    <subcellularLocation>
        <location evidence="9">Cytoplasm</location>
    </subcellularLocation>
</comment>
<keyword evidence="2 9" id="KW-0436">Ligase</keyword>
<dbReference type="GO" id="GO:0008270">
    <property type="term" value="F:zinc ion binding"/>
    <property type="evidence" value="ECO:0007669"/>
    <property type="project" value="UniProtKB-UniRule"/>
</dbReference>
<keyword evidence="5 9" id="KW-0862">Zinc</keyword>
<comment type="subunit">
    <text evidence="1 9">Monomer.</text>
</comment>
<dbReference type="SUPFAM" id="SSF47323">
    <property type="entry name" value="Anticodon-binding domain of a subclass of class I aminoacyl-tRNA synthetases"/>
    <property type="match status" value="1"/>
</dbReference>
<evidence type="ECO:0000313" key="12">
    <source>
        <dbReference type="Proteomes" id="UP000176299"/>
    </source>
</evidence>
<dbReference type="EC" id="6.1.1.16" evidence="9"/>
<organism evidence="11 12">
    <name type="scientific">Candidatus Woykebacteria bacterium GWA1_44_8</name>
    <dbReference type="NCBI Taxonomy" id="1802591"/>
    <lineage>
        <taxon>Bacteria</taxon>
        <taxon>Candidatus Woykeibacteriota</taxon>
    </lineage>
</organism>
<dbReference type="HAMAP" id="MF_00041">
    <property type="entry name" value="Cys_tRNA_synth"/>
    <property type="match status" value="1"/>
</dbReference>
<evidence type="ECO:0000256" key="2">
    <source>
        <dbReference type="ARBA" id="ARBA00022598"/>
    </source>
</evidence>
<keyword evidence="8 9" id="KW-0030">Aminoacyl-tRNA synthetase</keyword>
<evidence type="ECO:0000256" key="4">
    <source>
        <dbReference type="ARBA" id="ARBA00022741"/>
    </source>
</evidence>
<evidence type="ECO:0000256" key="1">
    <source>
        <dbReference type="ARBA" id="ARBA00011245"/>
    </source>
</evidence>
<comment type="catalytic activity">
    <reaction evidence="9">
        <text>tRNA(Cys) + L-cysteine + ATP = L-cysteinyl-tRNA(Cys) + AMP + diphosphate</text>
        <dbReference type="Rhea" id="RHEA:17773"/>
        <dbReference type="Rhea" id="RHEA-COMP:9661"/>
        <dbReference type="Rhea" id="RHEA-COMP:9679"/>
        <dbReference type="ChEBI" id="CHEBI:30616"/>
        <dbReference type="ChEBI" id="CHEBI:33019"/>
        <dbReference type="ChEBI" id="CHEBI:35235"/>
        <dbReference type="ChEBI" id="CHEBI:78442"/>
        <dbReference type="ChEBI" id="CHEBI:78517"/>
        <dbReference type="ChEBI" id="CHEBI:456215"/>
        <dbReference type="EC" id="6.1.1.16"/>
    </reaction>
</comment>
<evidence type="ECO:0000256" key="5">
    <source>
        <dbReference type="ARBA" id="ARBA00022833"/>
    </source>
</evidence>
<evidence type="ECO:0000256" key="6">
    <source>
        <dbReference type="ARBA" id="ARBA00022840"/>
    </source>
</evidence>
<feature type="binding site" evidence="9">
    <location>
        <position position="30"/>
    </location>
    <ligand>
        <name>Zn(2+)</name>
        <dbReference type="ChEBI" id="CHEBI:29105"/>
    </ligand>
</feature>
<dbReference type="EMBL" id="MHCN01000009">
    <property type="protein sequence ID" value="OGY22093.1"/>
    <property type="molecule type" value="Genomic_DNA"/>
</dbReference>
<feature type="short sequence motif" description="'HIGH' region" evidence="9">
    <location>
        <begin position="32"/>
        <end position="42"/>
    </location>
</feature>
<dbReference type="InterPro" id="IPR015803">
    <property type="entry name" value="Cys-tRNA-ligase"/>
</dbReference>
<feature type="binding site" evidence="9">
    <location>
        <position position="255"/>
    </location>
    <ligand>
        <name>Zn(2+)</name>
        <dbReference type="ChEBI" id="CHEBI:29105"/>
    </ligand>
</feature>
<name>A0A1G1W384_9BACT</name>
<dbReference type="InterPro" id="IPR032678">
    <property type="entry name" value="tRNA-synt_1_cat_dom"/>
</dbReference>
<evidence type="ECO:0000259" key="10">
    <source>
        <dbReference type="Pfam" id="PF01406"/>
    </source>
</evidence>
<reference evidence="11 12" key="1">
    <citation type="journal article" date="2016" name="Nat. Commun.">
        <title>Thousands of microbial genomes shed light on interconnected biogeochemical processes in an aquifer system.</title>
        <authorList>
            <person name="Anantharaman K."/>
            <person name="Brown C.T."/>
            <person name="Hug L.A."/>
            <person name="Sharon I."/>
            <person name="Castelle C.J."/>
            <person name="Probst A.J."/>
            <person name="Thomas B.C."/>
            <person name="Singh A."/>
            <person name="Wilkins M.J."/>
            <person name="Karaoz U."/>
            <person name="Brodie E.L."/>
            <person name="Williams K.H."/>
            <person name="Hubbard S.S."/>
            <person name="Banfield J.F."/>
        </authorList>
    </citation>
    <scope>NUCLEOTIDE SEQUENCE [LARGE SCALE GENOMIC DNA]</scope>
</reference>
<evidence type="ECO:0000256" key="8">
    <source>
        <dbReference type="ARBA" id="ARBA00023146"/>
    </source>
</evidence>
<proteinExistence type="inferred from homology"/>
<evidence type="ECO:0000256" key="3">
    <source>
        <dbReference type="ARBA" id="ARBA00022723"/>
    </source>
</evidence>
<feature type="binding site" evidence="9">
    <location>
        <position position="226"/>
    </location>
    <ligand>
        <name>Zn(2+)</name>
        <dbReference type="ChEBI" id="CHEBI:29105"/>
    </ligand>
</feature>
<dbReference type="InterPro" id="IPR009080">
    <property type="entry name" value="tRNAsynth_Ia_anticodon-bd"/>
</dbReference>
<keyword evidence="6 9" id="KW-0067">ATP-binding</keyword>
<dbReference type="InterPro" id="IPR014729">
    <property type="entry name" value="Rossmann-like_a/b/a_fold"/>
</dbReference>
<dbReference type="InterPro" id="IPR024909">
    <property type="entry name" value="Cys-tRNA/MSH_ligase"/>
</dbReference>